<sequence length="80" mass="8626">MHTLKSCFSVGAGLPAMQTPRYIRYTELTLSQASQLPPLTEYGSAVAAALTSFGPQVSTKNTRQPKRLSVSLGNSRNNAR</sequence>
<dbReference type="Proteomes" id="UP000304941">
    <property type="component" value="Unassembled WGS sequence"/>
</dbReference>
<proteinExistence type="predicted"/>
<comment type="caution">
    <text evidence="2">The sequence shown here is derived from an EMBL/GenBank/DDBJ whole genome shotgun (WGS) entry which is preliminary data.</text>
</comment>
<evidence type="ECO:0000313" key="3">
    <source>
        <dbReference type="Proteomes" id="UP000304941"/>
    </source>
</evidence>
<accession>A0ABY2TWE2</accession>
<organism evidence="2 3">
    <name type="scientific">Pseudomonas edaphica</name>
    <dbReference type="NCBI Taxonomy" id="2006980"/>
    <lineage>
        <taxon>Bacteria</taxon>
        <taxon>Pseudomonadati</taxon>
        <taxon>Pseudomonadota</taxon>
        <taxon>Gammaproteobacteria</taxon>
        <taxon>Pseudomonadales</taxon>
        <taxon>Pseudomonadaceae</taxon>
        <taxon>Pseudomonas</taxon>
    </lineage>
</organism>
<gene>
    <name evidence="2" type="ORF">FEM54_29310</name>
</gene>
<evidence type="ECO:0000313" key="2">
    <source>
        <dbReference type="EMBL" id="TLG87752.1"/>
    </source>
</evidence>
<protein>
    <submittedName>
        <fullName evidence="2">Uncharacterized protein</fullName>
    </submittedName>
</protein>
<evidence type="ECO:0000256" key="1">
    <source>
        <dbReference type="SAM" id="MobiDB-lite"/>
    </source>
</evidence>
<feature type="compositionally biased region" description="Polar residues" evidence="1">
    <location>
        <begin position="71"/>
        <end position="80"/>
    </location>
</feature>
<dbReference type="EMBL" id="VBVZ01000708">
    <property type="protein sequence ID" value="TLG87752.1"/>
    <property type="molecule type" value="Genomic_DNA"/>
</dbReference>
<name>A0ABY2TWE2_9PSED</name>
<feature type="region of interest" description="Disordered" evidence="1">
    <location>
        <begin position="56"/>
        <end position="80"/>
    </location>
</feature>
<keyword evidence="3" id="KW-1185">Reference proteome</keyword>
<reference evidence="2 3" key="1">
    <citation type="submission" date="2019-05" db="EMBL/GenBank/DDBJ databases">
        <title>Pseudomonas edaphica sp. nov., isolated from rhizospheric soil of Cistus ladanifer L. in Spain.</title>
        <authorList>
            <person name="Peix A."/>
        </authorList>
    </citation>
    <scope>NUCLEOTIDE SEQUENCE [LARGE SCALE GENOMIC DNA]</scope>
    <source>
        <strain evidence="2 3">RD25</strain>
    </source>
</reference>